<comment type="caution">
    <text evidence="3">The sequence shown here is derived from an EMBL/GenBank/DDBJ whole genome shotgun (WGS) entry which is preliminary data.</text>
</comment>
<feature type="domain" description="DUF6532" evidence="2">
    <location>
        <begin position="286"/>
        <end position="476"/>
    </location>
</feature>
<sequence>MSQIDPTREKRVSKDTPKKEGIAADKKRREALQQKKDLKAQGVGSALPASRKATAAAETAAEESSDEEFDATMAEIRAEEARVDALQAKLATRDSLRMKNLRVLDEEELQRLWAMGEKDKSKETEKAKAKAKAKAKSKAKVQAKEQVPAASGDSNSKACYLFYVQAMGPAQKIGAPSSALSPVERASKRKRSSSSTPKPSKSAKVKKSQNSKTPQSDAHTDGASTEEGSDTDGLGEDKDDSETEEEEEDDNDTKSKKTGKGKAGRGKTKDFTGKVKKMVDLTTIRVCAKLAVSGMFCSPRNRKAIVNRCWVRAAEELGVDYRSSKYKLRKAHRQSIRDRVNSFCSQIRDRLRSAIASTYNLLVEGQTPQEAEEHVAGLLPNVFHTKVGAEKGLGHFQHDFLQRAMFEAYYTGNNPIGIVYSKWFDPMPLEAIALVCAVTRWVIKNHKSGNYVSSNRMTFEKLREYYDELMESLQAFQAGIQSERCDVVWKAFFVRSMERAGHPVIKQEVKAVVTTLVNSDFAEDIPTAEELKILGLGVTNPRRTSEAPRRQSLAKFSRSSSLSTLWGAEVLRCHLAEAPLGYL</sequence>
<dbReference type="AlphaFoldDB" id="A0A8H3HDV2"/>
<feature type="compositionally biased region" description="Basic residues" evidence="1">
    <location>
        <begin position="256"/>
        <end position="266"/>
    </location>
</feature>
<feature type="compositionally biased region" description="Acidic residues" evidence="1">
    <location>
        <begin position="227"/>
        <end position="251"/>
    </location>
</feature>
<feature type="region of interest" description="Disordered" evidence="1">
    <location>
        <begin position="117"/>
        <end position="155"/>
    </location>
</feature>
<name>A0A8H3HDV2_9AGAM</name>
<evidence type="ECO:0000313" key="4">
    <source>
        <dbReference type="Proteomes" id="UP000663861"/>
    </source>
</evidence>
<evidence type="ECO:0000259" key="2">
    <source>
        <dbReference type="Pfam" id="PF20149"/>
    </source>
</evidence>
<feature type="region of interest" description="Disordered" evidence="1">
    <location>
        <begin position="172"/>
        <end position="269"/>
    </location>
</feature>
<feature type="compositionally biased region" description="Basic and acidic residues" evidence="1">
    <location>
        <begin position="1"/>
        <end position="39"/>
    </location>
</feature>
<organism evidence="3 4">
    <name type="scientific">Rhizoctonia solani</name>
    <dbReference type="NCBI Taxonomy" id="456999"/>
    <lineage>
        <taxon>Eukaryota</taxon>
        <taxon>Fungi</taxon>
        <taxon>Dikarya</taxon>
        <taxon>Basidiomycota</taxon>
        <taxon>Agaricomycotina</taxon>
        <taxon>Agaricomycetes</taxon>
        <taxon>Cantharellales</taxon>
        <taxon>Ceratobasidiaceae</taxon>
        <taxon>Rhizoctonia</taxon>
    </lineage>
</organism>
<feature type="compositionally biased region" description="Basic residues" evidence="1">
    <location>
        <begin position="129"/>
        <end position="141"/>
    </location>
</feature>
<feature type="non-terminal residue" evidence="3">
    <location>
        <position position="1"/>
    </location>
</feature>
<evidence type="ECO:0000313" key="3">
    <source>
        <dbReference type="EMBL" id="CAE6522047.1"/>
    </source>
</evidence>
<protein>
    <recommendedName>
        <fullName evidence="2">DUF6532 domain-containing protein</fullName>
    </recommendedName>
</protein>
<dbReference type="Proteomes" id="UP000663861">
    <property type="component" value="Unassembled WGS sequence"/>
</dbReference>
<dbReference type="Pfam" id="PF20149">
    <property type="entry name" value="DUF6532"/>
    <property type="match status" value="1"/>
</dbReference>
<feature type="region of interest" description="Disordered" evidence="1">
    <location>
        <begin position="1"/>
        <end position="73"/>
    </location>
</feature>
<dbReference type="InterPro" id="IPR045341">
    <property type="entry name" value="DUF6532"/>
</dbReference>
<accession>A0A8H3HDV2</accession>
<feature type="compositionally biased region" description="Basic and acidic residues" evidence="1">
    <location>
        <begin position="117"/>
        <end position="128"/>
    </location>
</feature>
<reference evidence="3" key="1">
    <citation type="submission" date="2021-01" db="EMBL/GenBank/DDBJ databases">
        <authorList>
            <person name="Kaushik A."/>
        </authorList>
    </citation>
    <scope>NUCLEOTIDE SEQUENCE</scope>
    <source>
        <strain evidence="3">AG4-RS23</strain>
    </source>
</reference>
<gene>
    <name evidence="3" type="ORF">RDB_LOCUS157468</name>
</gene>
<proteinExistence type="predicted"/>
<dbReference type="EMBL" id="CAJMWY010004168">
    <property type="protein sequence ID" value="CAE6522047.1"/>
    <property type="molecule type" value="Genomic_DNA"/>
</dbReference>
<feature type="compositionally biased region" description="Acidic residues" evidence="1">
    <location>
        <begin position="60"/>
        <end position="70"/>
    </location>
</feature>
<evidence type="ECO:0000256" key="1">
    <source>
        <dbReference type="SAM" id="MobiDB-lite"/>
    </source>
</evidence>